<dbReference type="PROSITE" id="PS51257">
    <property type="entry name" value="PROKAR_LIPOPROTEIN"/>
    <property type="match status" value="1"/>
</dbReference>
<evidence type="ECO:0000256" key="1">
    <source>
        <dbReference type="PROSITE-ProRule" id="PRU00339"/>
    </source>
</evidence>
<name>A0ABV9K548_9PORP</name>
<gene>
    <name evidence="3" type="ORF">ACFO3G_00200</name>
</gene>
<sequence>MRTKNLIRVGVVSIAALSLASCSSKLRPYSADLVKVEPKPLELVGGKVPVTVNATFPSKWFKKKAELTVTPVLQYQGGEVSGPSFQYQGEKVLGNARTISFADGGVTKMDFSFDYKPAMQQSELYLELKGRSGNKTYSLPKVKVANGVISTEGLASAKDASAAIAPDAFQRIIKEAHNANILFLIQQAEIRSKELGKTEIKDWNKIVKNANDAKNQNVSVEVQAYASPDGGLELNEKLSERREKNTTSTLKNQFAKNKIKGVDVTANYTAQDWEGFKELVEKSNIQDKDLVLRVLQMYPDPETREKEIKNISVVFKQLAEEILPQLRRSRLTANVEIIGKSDEEIQKLSKNNPKALNVEELLYSATLTNDQGEQERIYKEAIKLFPKDYRAYNNLGMLSYANQEYQAANQWFNRANDVKPGNPETSMNLGLIALEEGNKDKAMQLFGAAGEVPELKEARALLLLNQGKYQEAVELFGDTKSNNAAVAQILNRDYNKAIATLNAIARPNATTSYLKAIIGARTNDATQVINNLRTAVQLDRSMAKKAAKDLEFAKYMADEAFKLIVR</sequence>
<keyword evidence="1" id="KW-0802">TPR repeat</keyword>
<feature type="chain" id="PRO_5047421316" evidence="2">
    <location>
        <begin position="21"/>
        <end position="566"/>
    </location>
</feature>
<dbReference type="InterPro" id="IPR011990">
    <property type="entry name" value="TPR-like_helical_dom_sf"/>
</dbReference>
<evidence type="ECO:0000313" key="3">
    <source>
        <dbReference type="EMBL" id="MFC4665057.1"/>
    </source>
</evidence>
<dbReference type="PANTHER" id="PTHR12558">
    <property type="entry name" value="CELL DIVISION CYCLE 16,23,27"/>
    <property type="match status" value="1"/>
</dbReference>
<keyword evidence="2" id="KW-0732">Signal</keyword>
<dbReference type="Gene3D" id="3.30.1330.60">
    <property type="entry name" value="OmpA-like domain"/>
    <property type="match status" value="1"/>
</dbReference>
<keyword evidence="4" id="KW-1185">Reference proteome</keyword>
<dbReference type="Gene3D" id="1.25.40.10">
    <property type="entry name" value="Tetratricopeptide repeat domain"/>
    <property type="match status" value="1"/>
</dbReference>
<feature type="signal peptide" evidence="2">
    <location>
        <begin position="1"/>
        <end position="20"/>
    </location>
</feature>
<evidence type="ECO:0000256" key="2">
    <source>
        <dbReference type="SAM" id="SignalP"/>
    </source>
</evidence>
<protein>
    <submittedName>
        <fullName evidence="3">Tetratricopeptide repeat protein</fullName>
    </submittedName>
</protein>
<dbReference type="PROSITE" id="PS50005">
    <property type="entry name" value="TPR"/>
    <property type="match status" value="1"/>
</dbReference>
<dbReference type="PANTHER" id="PTHR12558:SF13">
    <property type="entry name" value="CELL DIVISION CYCLE PROTEIN 27 HOMOLOG"/>
    <property type="match status" value="1"/>
</dbReference>
<dbReference type="EMBL" id="JBHSGO010000004">
    <property type="protein sequence ID" value="MFC4665057.1"/>
    <property type="molecule type" value="Genomic_DNA"/>
</dbReference>
<dbReference type="SUPFAM" id="SSF48452">
    <property type="entry name" value="TPR-like"/>
    <property type="match status" value="1"/>
</dbReference>
<dbReference type="RefSeq" id="WP_380076881.1">
    <property type="nucleotide sequence ID" value="NZ_JBHSGO010000004.1"/>
</dbReference>
<evidence type="ECO:0000313" key="4">
    <source>
        <dbReference type="Proteomes" id="UP001596020"/>
    </source>
</evidence>
<proteinExistence type="predicted"/>
<dbReference type="Proteomes" id="UP001596020">
    <property type="component" value="Unassembled WGS sequence"/>
</dbReference>
<dbReference type="InterPro" id="IPR019734">
    <property type="entry name" value="TPR_rpt"/>
</dbReference>
<feature type="repeat" description="TPR" evidence="1">
    <location>
        <begin position="389"/>
        <end position="422"/>
    </location>
</feature>
<comment type="caution">
    <text evidence="3">The sequence shown here is derived from an EMBL/GenBank/DDBJ whole genome shotgun (WGS) entry which is preliminary data.</text>
</comment>
<dbReference type="InterPro" id="IPR036737">
    <property type="entry name" value="OmpA-like_sf"/>
</dbReference>
<dbReference type="Pfam" id="PF13432">
    <property type="entry name" value="TPR_16"/>
    <property type="match status" value="1"/>
</dbReference>
<reference evidence="4" key="1">
    <citation type="journal article" date="2019" name="Int. J. Syst. Evol. Microbiol.">
        <title>The Global Catalogue of Microorganisms (GCM) 10K type strain sequencing project: providing services to taxonomists for standard genome sequencing and annotation.</title>
        <authorList>
            <consortium name="The Broad Institute Genomics Platform"/>
            <consortium name="The Broad Institute Genome Sequencing Center for Infectious Disease"/>
            <person name="Wu L."/>
            <person name="Ma J."/>
        </authorList>
    </citation>
    <scope>NUCLEOTIDE SEQUENCE [LARGE SCALE GENOMIC DNA]</scope>
    <source>
        <strain evidence="4">CGMCC 4.7357</strain>
    </source>
</reference>
<organism evidence="3 4">
    <name type="scientific">Falsiporphyromonas endometrii</name>
    <dbReference type="NCBI Taxonomy" id="1387297"/>
    <lineage>
        <taxon>Bacteria</taxon>
        <taxon>Pseudomonadati</taxon>
        <taxon>Bacteroidota</taxon>
        <taxon>Bacteroidia</taxon>
        <taxon>Bacteroidales</taxon>
        <taxon>Porphyromonadaceae</taxon>
        <taxon>Falsiporphyromonas</taxon>
    </lineage>
</organism>
<accession>A0ABV9K548</accession>